<protein>
    <submittedName>
        <fullName evidence="1">Uncharacterized protein</fullName>
    </submittedName>
</protein>
<dbReference type="EMBL" id="CM010721">
    <property type="protein sequence ID" value="RZC68532.1"/>
    <property type="molecule type" value="Genomic_DNA"/>
</dbReference>
<proteinExistence type="predicted"/>
<dbReference type="Gramene" id="RZC68532">
    <property type="protein sequence ID" value="RZC68532"/>
    <property type="gene ID" value="C5167_031861"/>
</dbReference>
<keyword evidence="2" id="KW-1185">Reference proteome</keyword>
<evidence type="ECO:0000313" key="1">
    <source>
        <dbReference type="EMBL" id="RZC68532.1"/>
    </source>
</evidence>
<sequence length="97" mass="11444">MQQCYDNLAYTHNFPRSGTNDSLHQLQQTPHRPRFFFVVIKSRKTQFFHQGIEFVGQNLDSVAIHRRFEEKDEEDMGFDDLKKRKEDLIDSGGAVVR</sequence>
<accession>A0A4Y7K877</accession>
<gene>
    <name evidence="1" type="ORF">C5167_031861</name>
</gene>
<reference evidence="1 2" key="1">
    <citation type="journal article" date="2018" name="Science">
        <title>The opium poppy genome and morphinan production.</title>
        <authorList>
            <person name="Guo L."/>
            <person name="Winzer T."/>
            <person name="Yang X."/>
            <person name="Li Y."/>
            <person name="Ning Z."/>
            <person name="He Z."/>
            <person name="Teodor R."/>
            <person name="Lu Y."/>
            <person name="Bowser T.A."/>
            <person name="Graham I.A."/>
            <person name="Ye K."/>
        </authorList>
    </citation>
    <scope>NUCLEOTIDE SEQUENCE [LARGE SCALE GENOMIC DNA]</scope>
    <source>
        <strain evidence="2">cv. HN1</strain>
        <tissue evidence="1">Leaves</tissue>
    </source>
</reference>
<name>A0A4Y7K877_PAPSO</name>
<organism evidence="1 2">
    <name type="scientific">Papaver somniferum</name>
    <name type="common">Opium poppy</name>
    <dbReference type="NCBI Taxonomy" id="3469"/>
    <lineage>
        <taxon>Eukaryota</taxon>
        <taxon>Viridiplantae</taxon>
        <taxon>Streptophyta</taxon>
        <taxon>Embryophyta</taxon>
        <taxon>Tracheophyta</taxon>
        <taxon>Spermatophyta</taxon>
        <taxon>Magnoliopsida</taxon>
        <taxon>Ranunculales</taxon>
        <taxon>Papaveraceae</taxon>
        <taxon>Papaveroideae</taxon>
        <taxon>Papaver</taxon>
    </lineage>
</organism>
<evidence type="ECO:0000313" key="2">
    <source>
        <dbReference type="Proteomes" id="UP000316621"/>
    </source>
</evidence>
<dbReference type="AlphaFoldDB" id="A0A4Y7K877"/>
<dbReference type="Proteomes" id="UP000316621">
    <property type="component" value="Chromosome 7"/>
</dbReference>